<accession>A0A9W5TZL2</accession>
<comment type="subunit">
    <text evidence="3">Homodimer.</text>
</comment>
<reference evidence="12" key="2">
    <citation type="submission" date="2020-09" db="EMBL/GenBank/DDBJ databases">
        <authorList>
            <person name="Sun Q."/>
            <person name="Zhou Y."/>
        </authorList>
    </citation>
    <scope>NUCLEOTIDE SEQUENCE</scope>
    <source>
        <strain evidence="12">CGMCC 1.15454</strain>
    </source>
</reference>
<evidence type="ECO:0000256" key="6">
    <source>
        <dbReference type="ARBA" id="ARBA00022723"/>
    </source>
</evidence>
<name>A0A9W5TZL2_9BACI</name>
<dbReference type="Gene3D" id="3.50.30.50">
    <property type="entry name" value="Putative cyclase"/>
    <property type="match status" value="1"/>
</dbReference>
<evidence type="ECO:0000256" key="9">
    <source>
        <dbReference type="ARBA" id="ARBA00023079"/>
    </source>
</evidence>
<comment type="cofactor">
    <cofactor evidence="1">
        <name>Zn(2+)</name>
        <dbReference type="ChEBI" id="CHEBI:29105"/>
    </cofactor>
</comment>
<dbReference type="AlphaFoldDB" id="A0A9W5TZL2"/>
<evidence type="ECO:0000256" key="11">
    <source>
        <dbReference type="ARBA" id="ARBA00060547"/>
    </source>
</evidence>
<dbReference type="InterPro" id="IPR007325">
    <property type="entry name" value="KFase/CYL"/>
</dbReference>
<dbReference type="EMBL" id="BMJD01000030">
    <property type="protein sequence ID" value="GGB51890.1"/>
    <property type="molecule type" value="Genomic_DNA"/>
</dbReference>
<evidence type="ECO:0000313" key="13">
    <source>
        <dbReference type="Proteomes" id="UP000621492"/>
    </source>
</evidence>
<organism evidence="12 13">
    <name type="scientific">Lentibacillus populi</name>
    <dbReference type="NCBI Taxonomy" id="1827502"/>
    <lineage>
        <taxon>Bacteria</taxon>
        <taxon>Bacillati</taxon>
        <taxon>Bacillota</taxon>
        <taxon>Bacilli</taxon>
        <taxon>Bacillales</taxon>
        <taxon>Bacillaceae</taxon>
        <taxon>Lentibacillus</taxon>
    </lineage>
</organism>
<dbReference type="PANTHER" id="PTHR31118">
    <property type="entry name" value="CYCLASE-LIKE PROTEIN 2"/>
    <property type="match status" value="1"/>
</dbReference>
<evidence type="ECO:0000256" key="7">
    <source>
        <dbReference type="ARBA" id="ARBA00022801"/>
    </source>
</evidence>
<sequence length="203" mass="22635">MKLYDVTAPIYEGMPVYKNKEAKQPKITTETNGHVTESRIAMDLHTGTHVDSPLHMINNGNTMETIDIHDLVGHVKLFDLTNVEDHISKKDIESFAIEKDDFVLFKTKNSLQDEFDFNFIFVAEDAAVHLAGLGVKGVGIDGLGIERSQPEHPTHRTLFSHNVIIIEGLRLEAVPEGRYFMVASPLKIQGTDAAPARILLFAE</sequence>
<evidence type="ECO:0000256" key="2">
    <source>
        <dbReference type="ARBA" id="ARBA00002204"/>
    </source>
</evidence>
<dbReference type="InterPro" id="IPR037175">
    <property type="entry name" value="KFase_sf"/>
</dbReference>
<dbReference type="FunFam" id="3.50.30.50:FF:000001">
    <property type="entry name" value="Kynurenine formamidase"/>
    <property type="match status" value="1"/>
</dbReference>
<dbReference type="GO" id="GO:0004061">
    <property type="term" value="F:arylformamidase activity"/>
    <property type="evidence" value="ECO:0007669"/>
    <property type="project" value="UniProtKB-EC"/>
</dbReference>
<comment type="catalytic activity">
    <reaction evidence="10">
        <text>N-formyl-L-kynurenine + H2O = L-kynurenine + formate + H(+)</text>
        <dbReference type="Rhea" id="RHEA:13009"/>
        <dbReference type="ChEBI" id="CHEBI:15377"/>
        <dbReference type="ChEBI" id="CHEBI:15378"/>
        <dbReference type="ChEBI" id="CHEBI:15740"/>
        <dbReference type="ChEBI" id="CHEBI:57959"/>
        <dbReference type="ChEBI" id="CHEBI:58629"/>
        <dbReference type="EC" id="3.5.1.9"/>
    </reaction>
</comment>
<dbReference type="GO" id="GO:0046872">
    <property type="term" value="F:metal ion binding"/>
    <property type="evidence" value="ECO:0007669"/>
    <property type="project" value="UniProtKB-KW"/>
</dbReference>
<evidence type="ECO:0000256" key="3">
    <source>
        <dbReference type="ARBA" id="ARBA00011738"/>
    </source>
</evidence>
<evidence type="ECO:0000256" key="1">
    <source>
        <dbReference type="ARBA" id="ARBA00001947"/>
    </source>
</evidence>
<comment type="caution">
    <text evidence="12">The sequence shown here is derived from an EMBL/GenBank/DDBJ whole genome shotgun (WGS) entry which is preliminary data.</text>
</comment>
<keyword evidence="9" id="KW-0823">Tryptophan catabolism</keyword>
<comment type="pathway">
    <text evidence="11">Amino-acid degradation; L-tryptophan degradation via kynurenine pathway; L-kynurenine from L-tryptophan: step 2/2.</text>
</comment>
<evidence type="ECO:0000256" key="5">
    <source>
        <dbReference type="ARBA" id="ARBA00014889"/>
    </source>
</evidence>
<dbReference type="GO" id="GO:0019441">
    <property type="term" value="P:L-tryptophan catabolic process to kynurenine"/>
    <property type="evidence" value="ECO:0007669"/>
    <property type="project" value="InterPro"/>
</dbReference>
<comment type="function">
    <text evidence="2">Catalyzes the hydrolysis of N-formyl-L-kynurenine to L-kynurenine, the second step in the kynurenine pathway of tryptophan degradation.</text>
</comment>
<dbReference type="PANTHER" id="PTHR31118:SF12">
    <property type="entry name" value="CYCLASE-LIKE PROTEIN 2"/>
    <property type="match status" value="1"/>
</dbReference>
<dbReference type="Proteomes" id="UP000621492">
    <property type="component" value="Unassembled WGS sequence"/>
</dbReference>
<protein>
    <recommendedName>
        <fullName evidence="5">Kynurenine formamidase</fullName>
        <ecNumber evidence="4">3.5.1.9</ecNumber>
    </recommendedName>
</protein>
<evidence type="ECO:0000256" key="4">
    <source>
        <dbReference type="ARBA" id="ARBA00012930"/>
    </source>
</evidence>
<dbReference type="Pfam" id="PF04199">
    <property type="entry name" value="Cyclase"/>
    <property type="match status" value="1"/>
</dbReference>
<keyword evidence="7" id="KW-0378">Hydrolase</keyword>
<proteinExistence type="predicted"/>
<dbReference type="SUPFAM" id="SSF102198">
    <property type="entry name" value="Putative cyclase"/>
    <property type="match status" value="1"/>
</dbReference>
<dbReference type="EC" id="3.5.1.9" evidence="4"/>
<dbReference type="RefSeq" id="WP_102414473.1">
    <property type="nucleotide sequence ID" value="NZ_BMJD01000030.1"/>
</dbReference>
<keyword evidence="6" id="KW-0479">Metal-binding</keyword>
<gene>
    <name evidence="12" type="ORF">GCM10011409_31840</name>
</gene>
<reference evidence="12" key="1">
    <citation type="journal article" date="2014" name="Int. J. Syst. Evol. Microbiol.">
        <title>Complete genome sequence of Corynebacterium casei LMG S-19264T (=DSM 44701T), isolated from a smear-ripened cheese.</title>
        <authorList>
            <consortium name="US DOE Joint Genome Institute (JGI-PGF)"/>
            <person name="Walter F."/>
            <person name="Albersmeier A."/>
            <person name="Kalinowski J."/>
            <person name="Ruckert C."/>
        </authorList>
    </citation>
    <scope>NUCLEOTIDE SEQUENCE</scope>
    <source>
        <strain evidence="12">CGMCC 1.15454</strain>
    </source>
</reference>
<evidence type="ECO:0000256" key="8">
    <source>
        <dbReference type="ARBA" id="ARBA00022833"/>
    </source>
</evidence>
<keyword evidence="8" id="KW-0862">Zinc</keyword>
<evidence type="ECO:0000256" key="10">
    <source>
        <dbReference type="ARBA" id="ARBA00048496"/>
    </source>
</evidence>
<evidence type="ECO:0000313" key="12">
    <source>
        <dbReference type="EMBL" id="GGB51890.1"/>
    </source>
</evidence>
<keyword evidence="13" id="KW-1185">Reference proteome</keyword>